<dbReference type="VEuPathDB" id="VectorBase:ISCW016282"/>
<dbReference type="PaxDb" id="6945-B7P222"/>
<dbReference type="EnsemblMetazoa" id="ISCW016282-RA">
    <property type="protein sequence ID" value="ISCW016282-PA"/>
    <property type="gene ID" value="ISCW016282"/>
</dbReference>
<evidence type="ECO:0000313" key="3">
    <source>
        <dbReference type="Proteomes" id="UP000001555"/>
    </source>
</evidence>
<dbReference type="EMBL" id="DS619893">
    <property type="protein sequence ID" value="EEC00643.1"/>
    <property type="molecule type" value="Genomic_DNA"/>
</dbReference>
<protein>
    <submittedName>
        <fullName evidence="1 2">Uncharacterized protein</fullName>
    </submittedName>
</protein>
<proteinExistence type="predicted"/>
<evidence type="ECO:0000313" key="1">
    <source>
        <dbReference type="EMBL" id="EEC00643.1"/>
    </source>
</evidence>
<organism>
    <name type="scientific">Ixodes scapularis</name>
    <name type="common">Black-legged tick</name>
    <name type="synonym">Deer tick</name>
    <dbReference type="NCBI Taxonomy" id="6945"/>
    <lineage>
        <taxon>Eukaryota</taxon>
        <taxon>Metazoa</taxon>
        <taxon>Ecdysozoa</taxon>
        <taxon>Arthropoda</taxon>
        <taxon>Chelicerata</taxon>
        <taxon>Arachnida</taxon>
        <taxon>Acari</taxon>
        <taxon>Parasitiformes</taxon>
        <taxon>Ixodida</taxon>
        <taxon>Ixodoidea</taxon>
        <taxon>Ixodidae</taxon>
        <taxon>Ixodinae</taxon>
        <taxon>Ixodes</taxon>
    </lineage>
</organism>
<reference evidence="1 3" key="1">
    <citation type="submission" date="2008-03" db="EMBL/GenBank/DDBJ databases">
        <title>Annotation of Ixodes scapularis.</title>
        <authorList>
            <consortium name="Ixodes scapularis Genome Project Consortium"/>
            <person name="Caler E."/>
            <person name="Hannick L.I."/>
            <person name="Bidwell S."/>
            <person name="Joardar V."/>
            <person name="Thiagarajan M."/>
            <person name="Amedeo P."/>
            <person name="Galinsky K.J."/>
            <person name="Schobel S."/>
            <person name="Inman J."/>
            <person name="Hostetler J."/>
            <person name="Miller J."/>
            <person name="Hammond M."/>
            <person name="Megy K."/>
            <person name="Lawson D."/>
            <person name="Kodira C."/>
            <person name="Sutton G."/>
            <person name="Meyer J."/>
            <person name="Hill C.A."/>
            <person name="Birren B."/>
            <person name="Nene V."/>
            <person name="Collins F."/>
            <person name="Alarcon-Chaidez F."/>
            <person name="Wikel S."/>
            <person name="Strausberg R."/>
        </authorList>
    </citation>
    <scope>NUCLEOTIDE SEQUENCE [LARGE SCALE GENOMIC DNA]</scope>
    <source>
        <strain evidence="3">Wikel</strain>
        <strain evidence="1">Wikel colony</strain>
    </source>
</reference>
<sequence length="161" mass="18186">MPHVSDGFVSFLVCAQLPQPLPFRILVVIVFFRVLAHEGSMPRGCRSTGLWLLAWLFKIKPLKSTCRFTCTWLRVVKVRNNKRRWCPTFGKLSTGYVGHTSAFTLVYSAAATSNSCCTVPYIVNLLPQVLLTVQWVHSAMKHTSCRSFLRIRVFSGGARVH</sequence>
<accession>B7P222</accession>
<keyword evidence="3" id="KW-1185">Reference proteome</keyword>
<dbReference type="HOGENOM" id="CLU_1645581_0_0_1"/>
<dbReference type="EMBL" id="ABJB010589870">
    <property type="status" value="NOT_ANNOTATED_CDS"/>
    <property type="molecule type" value="Genomic_DNA"/>
</dbReference>
<evidence type="ECO:0000313" key="2">
    <source>
        <dbReference type="EnsemblMetazoa" id="ISCW016282-PA"/>
    </source>
</evidence>
<dbReference type="InParanoid" id="B7P222"/>
<gene>
    <name evidence="1" type="ORF">IscW_ISCW016282</name>
</gene>
<dbReference type="AlphaFoldDB" id="B7P222"/>
<dbReference type="Proteomes" id="UP000001555">
    <property type="component" value="Unassembled WGS sequence"/>
</dbReference>
<name>B7P222_IXOSC</name>
<reference evidence="2" key="2">
    <citation type="submission" date="2020-05" db="UniProtKB">
        <authorList>
            <consortium name="EnsemblMetazoa"/>
        </authorList>
    </citation>
    <scope>IDENTIFICATION</scope>
    <source>
        <strain evidence="2">wikel</strain>
    </source>
</reference>